<dbReference type="GO" id="GO:0016887">
    <property type="term" value="F:ATP hydrolysis activity"/>
    <property type="evidence" value="ECO:0007669"/>
    <property type="project" value="InterPro"/>
</dbReference>
<feature type="compositionally biased region" description="Polar residues" evidence="1">
    <location>
        <begin position="547"/>
        <end position="563"/>
    </location>
</feature>
<dbReference type="InterPro" id="IPR003593">
    <property type="entry name" value="AAA+_ATPase"/>
</dbReference>
<feature type="region of interest" description="Disordered" evidence="1">
    <location>
        <begin position="148"/>
        <end position="187"/>
    </location>
</feature>
<gene>
    <name evidence="3" type="ORF">HAND00432_LOCUS17211</name>
</gene>
<evidence type="ECO:0000256" key="1">
    <source>
        <dbReference type="SAM" id="MobiDB-lite"/>
    </source>
</evidence>
<feature type="region of interest" description="Disordered" evidence="1">
    <location>
        <begin position="623"/>
        <end position="646"/>
    </location>
</feature>
<dbReference type="EMBL" id="HBFX01028535">
    <property type="protein sequence ID" value="CAD8965137.1"/>
    <property type="molecule type" value="Transcribed_RNA"/>
</dbReference>
<feature type="compositionally biased region" description="Basic and acidic residues" evidence="1">
    <location>
        <begin position="978"/>
        <end position="992"/>
    </location>
</feature>
<organism evidence="3">
    <name type="scientific">Hemiselmis andersenii</name>
    <name type="common">Cryptophyte alga</name>
    <dbReference type="NCBI Taxonomy" id="464988"/>
    <lineage>
        <taxon>Eukaryota</taxon>
        <taxon>Cryptophyceae</taxon>
        <taxon>Cryptomonadales</taxon>
        <taxon>Hemiselmidaceae</taxon>
        <taxon>Hemiselmis</taxon>
    </lineage>
</organism>
<name>A0A7S1E580_HEMAN</name>
<dbReference type="SMART" id="SM00382">
    <property type="entry name" value="AAA"/>
    <property type="match status" value="1"/>
</dbReference>
<feature type="region of interest" description="Disordered" evidence="1">
    <location>
        <begin position="451"/>
        <end position="481"/>
    </location>
</feature>
<feature type="compositionally biased region" description="Basic residues" evidence="1">
    <location>
        <begin position="624"/>
        <end position="637"/>
    </location>
</feature>
<feature type="domain" description="AAA+ ATPase" evidence="2">
    <location>
        <begin position="722"/>
        <end position="880"/>
    </location>
</feature>
<feature type="region of interest" description="Disordered" evidence="1">
    <location>
        <begin position="337"/>
        <end position="365"/>
    </location>
</feature>
<evidence type="ECO:0000313" key="3">
    <source>
        <dbReference type="EMBL" id="CAD8965137.1"/>
    </source>
</evidence>
<protein>
    <recommendedName>
        <fullName evidence="2">AAA+ ATPase domain-containing protein</fullName>
    </recommendedName>
</protein>
<dbReference type="Pfam" id="PF00004">
    <property type="entry name" value="AAA"/>
    <property type="match status" value="1"/>
</dbReference>
<dbReference type="AlphaFoldDB" id="A0A7S1E580"/>
<dbReference type="GO" id="GO:0005524">
    <property type="term" value="F:ATP binding"/>
    <property type="evidence" value="ECO:0007669"/>
    <property type="project" value="InterPro"/>
</dbReference>
<dbReference type="InterPro" id="IPR027417">
    <property type="entry name" value="P-loop_NTPase"/>
</dbReference>
<dbReference type="InterPro" id="IPR052267">
    <property type="entry name" value="N-DRC_Component"/>
</dbReference>
<evidence type="ECO:0000259" key="2">
    <source>
        <dbReference type="SMART" id="SM00382"/>
    </source>
</evidence>
<dbReference type="PANTHER" id="PTHR14690:SF0">
    <property type="entry name" value="IQ MOTIF CONTAINING WITH AAA DOMAIN 1"/>
    <property type="match status" value="1"/>
</dbReference>
<feature type="compositionally biased region" description="Polar residues" evidence="1">
    <location>
        <begin position="511"/>
        <end position="539"/>
    </location>
</feature>
<dbReference type="Gene3D" id="3.40.50.300">
    <property type="entry name" value="P-loop containing nucleotide triphosphate hydrolases"/>
    <property type="match status" value="1"/>
</dbReference>
<reference evidence="3" key="1">
    <citation type="submission" date="2021-01" db="EMBL/GenBank/DDBJ databases">
        <authorList>
            <person name="Corre E."/>
            <person name="Pelletier E."/>
            <person name="Niang G."/>
            <person name="Scheremetjew M."/>
            <person name="Finn R."/>
            <person name="Kale V."/>
            <person name="Holt S."/>
            <person name="Cochrane G."/>
            <person name="Meng A."/>
            <person name="Brown T."/>
            <person name="Cohen L."/>
        </authorList>
    </citation>
    <scope>NUCLEOTIDE SEQUENCE</scope>
    <source>
        <strain evidence="3">CCMP644</strain>
    </source>
</reference>
<dbReference type="SUPFAM" id="SSF52540">
    <property type="entry name" value="P-loop containing nucleoside triphosphate hydrolases"/>
    <property type="match status" value="1"/>
</dbReference>
<feature type="region of interest" description="Disordered" evidence="1">
    <location>
        <begin position="508"/>
        <end position="563"/>
    </location>
</feature>
<feature type="compositionally biased region" description="Basic and acidic residues" evidence="1">
    <location>
        <begin position="161"/>
        <end position="181"/>
    </location>
</feature>
<sequence length="998" mass="110788">MAQFKVQTPMMRGGKGDKGDRIEALIDDSDKALKGLPSKLSQQPGPDPKSLKDAFLETSPAFQEMLEALEEFDKQSVGGAAPATKYDQALFAALRTMLRECLFTKNAGLKKHHIDRVYAWFQEKKHAADPGSAGATVQGTQRTALVSSMAKTLPRPQTAPERARPEHERRSRYLSKLRGEPQEEQVETMAWAADSVPPQPEGAGEGDKPDLPPERAAVPAERRIREFKMRNLRVSQMRRQGIPAEQIRAADRAAEEAKTKMKRAESAPGHRPMEKVVASDQTDRAVKELWLRKRQEEDMDRRSEMEVQEAMQWWAQNRARIEEEISRRQESIRFASQTARLHSRPASAFTTARSRPGSSRPVSALTEEDARNRAMRLVEDLQGGFTSDEEEEDGVEVIEDVMTSVPLPEKFQKVAQLRTPYDGLRPSNTGAGWAHNSASRPISARLAGKDTSATHNFGEPDGALQPYSPTKTRPQTAGARVDTQQVALQSYEQTGALVLVKHDVELHGFSSPHTSRPASSYRYSQATTARHSAVTTPTETPRKRDQSPGSSRPTSALSSRTAQLTEVDRIKRSFARSKIVCPINVIERALCVPEDRSYAKCVESLPRAGWKLLPDPIIAEAKKAKAGKKGKKGKGKKGPKDLTPDRTMDSLIKELVDKDILKLPPKVGISDFVGHYKNLDAIEQKALDPVIPEPSMAQIRQVVVEQLILPLGSLSVHQKAPYVNKALLYGPPGTGKTLLANAISRETGSNYIDLSARNLDPGGAGSGKIKYPDKKGANSAVMMLHIAFKVAKALAPSVMVLDEAHWTFLADKKKVKAQWPGEKPPSRFLKDFLKEAKFLKENDRILIVGTSNKPYLCEKGDLKKFNAFFKEFKLFLPLPDYASLQLLWRTLIARHGGAITDSFDLQTLSWICKTAGYTAGAVDQVVAKVLTQRRLQRLPVKPLSHTEFVPHLAKVDPVFKDEYDTFQAWTAKNNPQGKPEEKPKKADKAEKKGAKKKK</sequence>
<feature type="region of interest" description="Disordered" evidence="1">
    <location>
        <begin position="1"/>
        <end position="21"/>
    </location>
</feature>
<dbReference type="PANTHER" id="PTHR14690">
    <property type="entry name" value="IQ MOTIF CONTAINING WITH AAA DOMAIN 1"/>
    <property type="match status" value="1"/>
</dbReference>
<feature type="region of interest" description="Disordered" evidence="1">
    <location>
        <begin position="195"/>
        <end position="214"/>
    </location>
</feature>
<feature type="compositionally biased region" description="Polar residues" evidence="1">
    <location>
        <begin position="348"/>
        <end position="361"/>
    </location>
</feature>
<feature type="region of interest" description="Disordered" evidence="1">
    <location>
        <begin position="970"/>
        <end position="998"/>
    </location>
</feature>
<proteinExistence type="predicted"/>
<feature type="region of interest" description="Disordered" evidence="1">
    <location>
        <begin position="261"/>
        <end position="281"/>
    </location>
</feature>
<dbReference type="InterPro" id="IPR003959">
    <property type="entry name" value="ATPase_AAA_core"/>
</dbReference>
<accession>A0A7S1E580</accession>